<organism evidence="2 3">
    <name type="scientific">Lactobacillus melliventris</name>
    <dbReference type="NCBI Taxonomy" id="1218507"/>
    <lineage>
        <taxon>Bacteria</taxon>
        <taxon>Bacillati</taxon>
        <taxon>Bacillota</taxon>
        <taxon>Bacilli</taxon>
        <taxon>Lactobacillales</taxon>
        <taxon>Lactobacillaceae</taxon>
        <taxon>Lactobacillus</taxon>
    </lineage>
</organism>
<accession>A0A0F4L7G3</accession>
<geneLocation type="plasmid" evidence="2">
    <name>pHma8p1</name>
</geneLocation>
<dbReference type="HOGENOM" id="CLU_1254609_0_0_9"/>
<name>A0A0F4L7G3_9LACO</name>
<evidence type="ECO:0000256" key="1">
    <source>
        <dbReference type="SAM" id="Phobius"/>
    </source>
</evidence>
<dbReference type="EMBL" id="JXLI01000019">
    <property type="protein sequence ID" value="KJY54787.1"/>
    <property type="molecule type" value="Genomic_DNA"/>
</dbReference>
<keyword evidence="2" id="KW-0614">Plasmid</keyword>
<dbReference type="OrthoDB" id="9879279at2"/>
<evidence type="ECO:0000313" key="2">
    <source>
        <dbReference type="EMBL" id="KJY54787.1"/>
    </source>
</evidence>
<gene>
    <name evidence="2" type="ORF">JF74_19730</name>
</gene>
<dbReference type="AlphaFoldDB" id="A0A0F4L7G3"/>
<reference evidence="2 3" key="1">
    <citation type="submission" date="2015-01" db="EMBL/GenBank/DDBJ databases">
        <title>Comparative genomics of the lactic acid bacteria isolated from the honey bee gut.</title>
        <authorList>
            <person name="Ellegaard K.M."/>
            <person name="Tamarit D."/>
            <person name="Javelind E."/>
            <person name="Olofsson T."/>
            <person name="Andersson S.G."/>
            <person name="Vasquez A."/>
        </authorList>
    </citation>
    <scope>NUCLEOTIDE SEQUENCE [LARGE SCALE GENOMIC DNA]</scope>
    <source>
        <strain evidence="2 3">Hma8</strain>
        <plasmid evidence="2">pHma8p1</plasmid>
    </source>
</reference>
<dbReference type="Proteomes" id="UP000033531">
    <property type="component" value="Plasmid pHma8p1"/>
</dbReference>
<sequence>MKKSDKKHIFGLLALLILLMSFFLFYFSTQKNKSAERYRKSENEQIYLTKKIKHRKAYLNKFAFQQALSSPNLKVRKNIIQMQAASQAEKAAKRLFPILLNYNNSDEYNKRAALAQNLVTKDVIRNKSLFGSDYIQGSHYVDSSELKSQYRSLKFASGVINGTNLPFLVNVTFISWFFGQNKAVTDDIYFGTYNYAKKKITGLRRLNNLYQSNLNTTLLE</sequence>
<keyword evidence="1" id="KW-0812">Transmembrane</keyword>
<keyword evidence="1" id="KW-1133">Transmembrane helix</keyword>
<protein>
    <submittedName>
        <fullName evidence="2">Uncharacterized protein</fullName>
    </submittedName>
</protein>
<comment type="caution">
    <text evidence="2">The sequence shown here is derived from an EMBL/GenBank/DDBJ whole genome shotgun (WGS) entry which is preliminary data.</text>
</comment>
<feature type="transmembrane region" description="Helical" evidence="1">
    <location>
        <begin position="9"/>
        <end position="27"/>
    </location>
</feature>
<keyword evidence="1" id="KW-0472">Membrane</keyword>
<dbReference type="PATRIC" id="fig|1218507.3.peg.123"/>
<proteinExistence type="predicted"/>
<dbReference type="RefSeq" id="WP_046325881.1">
    <property type="nucleotide sequence ID" value="NZ_JBHTMT010000007.1"/>
</dbReference>
<evidence type="ECO:0000313" key="3">
    <source>
        <dbReference type="Proteomes" id="UP000033531"/>
    </source>
</evidence>